<protein>
    <submittedName>
        <fullName evidence="4">ABC transporter substrate-binding protein</fullName>
    </submittedName>
    <submittedName>
        <fullName evidence="5">Arabinogalactan oligomer/maltooligosaccharide transport system substrate-binding protein</fullName>
    </submittedName>
</protein>
<dbReference type="Pfam" id="PF13416">
    <property type="entry name" value="SBP_bac_8"/>
    <property type="match status" value="1"/>
</dbReference>
<dbReference type="PANTHER" id="PTHR30061:SF50">
    <property type="entry name" value="MALTOSE_MALTODEXTRIN-BINDING PERIPLASMIC PROTEIN"/>
    <property type="match status" value="1"/>
</dbReference>
<dbReference type="Proteomes" id="UP000702954">
    <property type="component" value="Unassembled WGS sequence"/>
</dbReference>
<dbReference type="RefSeq" id="WP_116441611.1">
    <property type="nucleotide sequence ID" value="NZ_BHEO01000008.1"/>
</dbReference>
<comment type="caution">
    <text evidence="5">The sequence shown here is derived from an EMBL/GenBank/DDBJ whole genome shotgun (WGS) entry which is preliminary data.</text>
</comment>
<evidence type="ECO:0000256" key="3">
    <source>
        <dbReference type="ARBA" id="ARBA00022729"/>
    </source>
</evidence>
<sequence>MKKRGVALVMAAVVAAMGISGCGGKAKKDSETGKAEKIRLMVWSPSEDQSKDSGEWLQTTCEDFAKLHPEWDITFVYGVADEATAATQVAQDPEASADVFMYANDTLTTMTDANALAKLGGKYREEIEKTNSEEVLSSLVKDSELYGVPFTTNTWFMYYDKSVFSEEDIKNLDTMLKKGAVAFPLTNSWYTPAFYIGNGCTLFGDGTDESKGVDFSGKKAVSVTDYLVDLAANPNFKIDADGSGLAGLRDGSISAIFSDSWDANAVEEALGENMGAAALPSFTLNGEQKQMMSYAGSKAVGVNPYSKNMVAAVELAVYLGSAEAQMTHYELRNVIPCNTELLADEKVANDPLVSAQNDTFNKTSILQPFVAKMNNCWVPVENMGKGIRNGSVTHENAAEQTEAMNEAMNSDGI</sequence>
<comment type="similarity">
    <text evidence="1">Belongs to the bacterial solute-binding protein 1 family.</text>
</comment>
<evidence type="ECO:0000256" key="1">
    <source>
        <dbReference type="ARBA" id="ARBA00008520"/>
    </source>
</evidence>
<dbReference type="PANTHER" id="PTHR30061">
    <property type="entry name" value="MALTOSE-BINDING PERIPLASMIC PROTEIN"/>
    <property type="match status" value="1"/>
</dbReference>
<dbReference type="GO" id="GO:0042956">
    <property type="term" value="P:maltodextrin transmembrane transport"/>
    <property type="evidence" value="ECO:0007669"/>
    <property type="project" value="TreeGrafter"/>
</dbReference>
<proteinExistence type="inferred from homology"/>
<dbReference type="PROSITE" id="PS51257">
    <property type="entry name" value="PROKAR_LIPOPROTEIN"/>
    <property type="match status" value="1"/>
</dbReference>
<dbReference type="InterPro" id="IPR006059">
    <property type="entry name" value="SBP"/>
</dbReference>
<dbReference type="CDD" id="cd13655">
    <property type="entry name" value="PBP2_oligosaccharide_1"/>
    <property type="match status" value="1"/>
</dbReference>
<keyword evidence="2" id="KW-0813">Transport</keyword>
<dbReference type="EMBL" id="BHEO01000008">
    <property type="protein sequence ID" value="GBU04950.1"/>
    <property type="molecule type" value="Genomic_DNA"/>
</dbReference>
<dbReference type="EMBL" id="SLZV01000016">
    <property type="protein sequence ID" value="TCS66837.1"/>
    <property type="molecule type" value="Genomic_DNA"/>
</dbReference>
<dbReference type="Gene3D" id="3.40.190.10">
    <property type="entry name" value="Periplasmic binding protein-like II"/>
    <property type="match status" value="2"/>
</dbReference>
<dbReference type="GO" id="GO:0015768">
    <property type="term" value="P:maltose transport"/>
    <property type="evidence" value="ECO:0007669"/>
    <property type="project" value="TreeGrafter"/>
</dbReference>
<name>A0A4R3JKX4_9FIRM</name>
<gene>
    <name evidence="5" type="ORF">EDD74_11613</name>
    <name evidence="4" type="ORF">FAEUMB_14910</name>
</gene>
<organism evidence="5 6">
    <name type="scientific">Faecalimonas umbilicata</name>
    <dbReference type="NCBI Taxonomy" id="1912855"/>
    <lineage>
        <taxon>Bacteria</taxon>
        <taxon>Bacillati</taxon>
        <taxon>Bacillota</taxon>
        <taxon>Clostridia</taxon>
        <taxon>Lachnospirales</taxon>
        <taxon>Lachnospiraceae</taxon>
        <taxon>Faecalimonas</taxon>
    </lineage>
</organism>
<dbReference type="GO" id="GO:0055052">
    <property type="term" value="C:ATP-binding cassette (ABC) transporter complex, substrate-binding subunit-containing"/>
    <property type="evidence" value="ECO:0007669"/>
    <property type="project" value="TreeGrafter"/>
</dbReference>
<reference evidence="4 7" key="1">
    <citation type="journal article" date="2018" name="Int. J. Syst. Evol. Microbiol.">
        <title>Draft Genome Sequence of Faecalimonas umbilicata JCM 30896T, an Acetate-Producing Bacterium Isolated from Human Feces.</title>
        <authorList>
            <person name="Sakamoto M."/>
            <person name="Ikeyama N."/>
            <person name="Yuki M."/>
            <person name="Ohkuma M."/>
        </authorList>
    </citation>
    <scope>NUCLEOTIDE SEQUENCE [LARGE SCALE GENOMIC DNA]</scope>
    <source>
        <strain evidence="4 7">EGH7</strain>
    </source>
</reference>
<evidence type="ECO:0000256" key="2">
    <source>
        <dbReference type="ARBA" id="ARBA00022448"/>
    </source>
</evidence>
<keyword evidence="7" id="KW-1185">Reference proteome</keyword>
<dbReference type="AlphaFoldDB" id="A0A4R3JKX4"/>
<evidence type="ECO:0000313" key="4">
    <source>
        <dbReference type="EMBL" id="GBU04950.1"/>
    </source>
</evidence>
<keyword evidence="3" id="KW-0732">Signal</keyword>
<evidence type="ECO:0000313" key="6">
    <source>
        <dbReference type="Proteomes" id="UP000294613"/>
    </source>
</evidence>
<dbReference type="SUPFAM" id="SSF53850">
    <property type="entry name" value="Periplasmic binding protein-like II"/>
    <property type="match status" value="1"/>
</dbReference>
<evidence type="ECO:0000313" key="7">
    <source>
        <dbReference type="Proteomes" id="UP000702954"/>
    </source>
</evidence>
<reference evidence="5 6" key="2">
    <citation type="submission" date="2019-03" db="EMBL/GenBank/DDBJ databases">
        <title>Genomic Encyclopedia of Type Strains, Phase IV (KMG-IV): sequencing the most valuable type-strain genomes for metagenomic binning, comparative biology and taxonomic classification.</title>
        <authorList>
            <person name="Goeker M."/>
        </authorList>
    </citation>
    <scope>NUCLEOTIDE SEQUENCE [LARGE SCALE GENOMIC DNA]</scope>
    <source>
        <strain evidence="5 6">DSM 103426</strain>
    </source>
</reference>
<evidence type="ECO:0000313" key="5">
    <source>
        <dbReference type="EMBL" id="TCS66837.1"/>
    </source>
</evidence>
<accession>A0A4R3JKX4</accession>
<dbReference type="GO" id="GO:1901982">
    <property type="term" value="F:maltose binding"/>
    <property type="evidence" value="ECO:0007669"/>
    <property type="project" value="TreeGrafter"/>
</dbReference>
<dbReference type="Proteomes" id="UP000294613">
    <property type="component" value="Unassembled WGS sequence"/>
</dbReference>